<protein>
    <recommendedName>
        <fullName evidence="4">Secreted protein</fullName>
    </recommendedName>
</protein>
<dbReference type="EMBL" id="JAQIZT010000008">
    <property type="protein sequence ID" value="KAJ6986659.1"/>
    <property type="molecule type" value="Genomic_DNA"/>
</dbReference>
<keyword evidence="3" id="KW-1185">Reference proteome</keyword>
<organism evidence="2 3">
    <name type="scientific">Populus alba x Populus x berolinensis</name>
    <dbReference type="NCBI Taxonomy" id="444605"/>
    <lineage>
        <taxon>Eukaryota</taxon>
        <taxon>Viridiplantae</taxon>
        <taxon>Streptophyta</taxon>
        <taxon>Embryophyta</taxon>
        <taxon>Tracheophyta</taxon>
        <taxon>Spermatophyta</taxon>
        <taxon>Magnoliopsida</taxon>
        <taxon>eudicotyledons</taxon>
        <taxon>Gunneridae</taxon>
        <taxon>Pentapetalae</taxon>
        <taxon>rosids</taxon>
        <taxon>fabids</taxon>
        <taxon>Malpighiales</taxon>
        <taxon>Salicaceae</taxon>
        <taxon>Saliceae</taxon>
        <taxon>Populus</taxon>
    </lineage>
</organism>
<sequence length="87" mass="10248">MISWFLAFHFFNHSLIMQSCMKQIRCPKENLRYMKILPLKNNGNIRASLIYLFTENDGFNRTSSAASSNNLSSFCLIWHLVLRNLIY</sequence>
<evidence type="ECO:0000256" key="1">
    <source>
        <dbReference type="SAM" id="SignalP"/>
    </source>
</evidence>
<comment type="caution">
    <text evidence="2">The sequence shown here is derived from an EMBL/GenBank/DDBJ whole genome shotgun (WGS) entry which is preliminary data.</text>
</comment>
<dbReference type="Proteomes" id="UP001164929">
    <property type="component" value="Chromosome 8"/>
</dbReference>
<evidence type="ECO:0008006" key="4">
    <source>
        <dbReference type="Google" id="ProtNLM"/>
    </source>
</evidence>
<name>A0AAD6MJD8_9ROSI</name>
<gene>
    <name evidence="2" type="ORF">NC653_020016</name>
</gene>
<keyword evidence="1" id="KW-0732">Signal</keyword>
<reference evidence="2" key="1">
    <citation type="journal article" date="2023" name="Mol. Ecol. Resour.">
        <title>Chromosome-level genome assembly of a triploid poplar Populus alba 'Berolinensis'.</title>
        <authorList>
            <person name="Chen S."/>
            <person name="Yu Y."/>
            <person name="Wang X."/>
            <person name="Wang S."/>
            <person name="Zhang T."/>
            <person name="Zhou Y."/>
            <person name="He R."/>
            <person name="Meng N."/>
            <person name="Wang Y."/>
            <person name="Liu W."/>
            <person name="Liu Z."/>
            <person name="Liu J."/>
            <person name="Guo Q."/>
            <person name="Huang H."/>
            <person name="Sederoff R.R."/>
            <person name="Wang G."/>
            <person name="Qu G."/>
            <person name="Chen S."/>
        </authorList>
    </citation>
    <scope>NUCLEOTIDE SEQUENCE</scope>
    <source>
        <strain evidence="2">SC-2020</strain>
    </source>
</reference>
<evidence type="ECO:0000313" key="2">
    <source>
        <dbReference type="EMBL" id="KAJ6986659.1"/>
    </source>
</evidence>
<feature type="chain" id="PRO_5041971917" description="Secreted protein" evidence="1">
    <location>
        <begin position="18"/>
        <end position="87"/>
    </location>
</feature>
<accession>A0AAD6MJD8</accession>
<evidence type="ECO:0000313" key="3">
    <source>
        <dbReference type="Proteomes" id="UP001164929"/>
    </source>
</evidence>
<dbReference type="AlphaFoldDB" id="A0AAD6MJD8"/>
<proteinExistence type="predicted"/>
<feature type="signal peptide" evidence="1">
    <location>
        <begin position="1"/>
        <end position="17"/>
    </location>
</feature>